<dbReference type="AlphaFoldDB" id="A0A0U0QLL8"/>
<evidence type="ECO:0000313" key="2">
    <source>
        <dbReference type="Proteomes" id="UP000038802"/>
    </source>
</evidence>
<accession>A0A0U0QLL8</accession>
<name>A0A0U0QLL8_MYCTX</name>
<sequence length="61" mass="6474">MCMHSEMTSSPSRAAVTLTAAAVRSSSLPCSAMPCSAYRSRSTRACRSAIRSRSAWCSNSV</sequence>
<protein>
    <submittedName>
        <fullName evidence="1">Uncharacterized protein</fullName>
    </submittedName>
</protein>
<dbReference type="EMBL" id="CSAE01000020">
    <property type="protein sequence ID" value="COV03491.1"/>
    <property type="molecule type" value="Genomic_DNA"/>
</dbReference>
<reference evidence="2" key="1">
    <citation type="submission" date="2015-03" db="EMBL/GenBank/DDBJ databases">
        <authorList>
            <consortium name="Pathogen Informatics"/>
        </authorList>
    </citation>
    <scope>NUCLEOTIDE SEQUENCE [LARGE SCALE GENOMIC DNA]</scope>
    <source>
        <strain evidence="2">K00500041</strain>
    </source>
</reference>
<gene>
    <name evidence="1" type="ORF">ERS007703_00341</name>
</gene>
<dbReference type="Proteomes" id="UP000038802">
    <property type="component" value="Unassembled WGS sequence"/>
</dbReference>
<evidence type="ECO:0000313" key="1">
    <source>
        <dbReference type="EMBL" id="COV03491.1"/>
    </source>
</evidence>
<proteinExistence type="predicted"/>
<organism evidence="1 2">
    <name type="scientific">Mycobacterium tuberculosis</name>
    <dbReference type="NCBI Taxonomy" id="1773"/>
    <lineage>
        <taxon>Bacteria</taxon>
        <taxon>Bacillati</taxon>
        <taxon>Actinomycetota</taxon>
        <taxon>Actinomycetes</taxon>
        <taxon>Mycobacteriales</taxon>
        <taxon>Mycobacteriaceae</taxon>
        <taxon>Mycobacterium</taxon>
        <taxon>Mycobacterium tuberculosis complex</taxon>
    </lineage>
</organism>